<dbReference type="Proteomes" id="UP000823775">
    <property type="component" value="Unassembled WGS sequence"/>
</dbReference>
<accession>A0ABS8TR78</accession>
<gene>
    <name evidence="1" type="ORF">HAX54_015295</name>
</gene>
<dbReference type="EMBL" id="JACEIK010001971">
    <property type="protein sequence ID" value="MCD7473428.1"/>
    <property type="molecule type" value="Genomic_DNA"/>
</dbReference>
<comment type="caution">
    <text evidence="1">The sequence shown here is derived from an EMBL/GenBank/DDBJ whole genome shotgun (WGS) entry which is preliminary data.</text>
</comment>
<name>A0ABS8TR78_DATST</name>
<proteinExistence type="predicted"/>
<reference evidence="1 2" key="1">
    <citation type="journal article" date="2021" name="BMC Genomics">
        <title>Datura genome reveals duplications of psychoactive alkaloid biosynthetic genes and high mutation rate following tissue culture.</title>
        <authorList>
            <person name="Rajewski A."/>
            <person name="Carter-House D."/>
            <person name="Stajich J."/>
            <person name="Litt A."/>
        </authorList>
    </citation>
    <scope>NUCLEOTIDE SEQUENCE [LARGE SCALE GENOMIC DNA]</scope>
    <source>
        <strain evidence="1">AR-01</strain>
    </source>
</reference>
<feature type="non-terminal residue" evidence="1">
    <location>
        <position position="75"/>
    </location>
</feature>
<sequence length="75" mass="8297">EESEEGWPLHAITIRSGRRLAETTPISTEQDEDLTSAIEHAAKDKVEKINLAKSAGPVVMEKNKGDEVKAKRKEV</sequence>
<evidence type="ECO:0000313" key="1">
    <source>
        <dbReference type="EMBL" id="MCD7473428.1"/>
    </source>
</evidence>
<protein>
    <submittedName>
        <fullName evidence="1">Uncharacterized protein</fullName>
    </submittedName>
</protein>
<keyword evidence="2" id="KW-1185">Reference proteome</keyword>
<organism evidence="1 2">
    <name type="scientific">Datura stramonium</name>
    <name type="common">Jimsonweed</name>
    <name type="synonym">Common thornapple</name>
    <dbReference type="NCBI Taxonomy" id="4076"/>
    <lineage>
        <taxon>Eukaryota</taxon>
        <taxon>Viridiplantae</taxon>
        <taxon>Streptophyta</taxon>
        <taxon>Embryophyta</taxon>
        <taxon>Tracheophyta</taxon>
        <taxon>Spermatophyta</taxon>
        <taxon>Magnoliopsida</taxon>
        <taxon>eudicotyledons</taxon>
        <taxon>Gunneridae</taxon>
        <taxon>Pentapetalae</taxon>
        <taxon>asterids</taxon>
        <taxon>lamiids</taxon>
        <taxon>Solanales</taxon>
        <taxon>Solanaceae</taxon>
        <taxon>Solanoideae</taxon>
        <taxon>Datureae</taxon>
        <taxon>Datura</taxon>
    </lineage>
</organism>
<feature type="non-terminal residue" evidence="1">
    <location>
        <position position="1"/>
    </location>
</feature>
<evidence type="ECO:0000313" key="2">
    <source>
        <dbReference type="Proteomes" id="UP000823775"/>
    </source>
</evidence>